<dbReference type="eggNOG" id="KOG3788">
    <property type="taxonomic scope" value="Eukaryota"/>
</dbReference>
<protein>
    <recommendedName>
        <fullName evidence="10">SLC41A/MgtE integral membrane domain-containing protein</fullName>
    </recommendedName>
</protein>
<dbReference type="Gene3D" id="1.10.357.20">
    <property type="entry name" value="SLC41 divalent cation transporters, integral membrane domain"/>
    <property type="match status" value="2"/>
</dbReference>
<sequence>MTEYTTDTVRSKRCAKSSLLNYVSCRDSTEMRPILAPLSSSENHKPNGYSSLLNANVVVLDSTHTSDTTIKLANSSASFSLISHDPDEVRSGFGENSNVLPAESLRVMLVQIFIPFLIAGFGMVGAGLVLDKVQNWDYFTNVAGVYTVIPPLLGLKGNLEMTLAARLSTLANMGYIDIDSKKSFLSHVGGNMLISQCLASTIGCITSLVAISIDAIETGELKMQQYLLLTSSSVATAALSSFILDAIMVAVILTSRRYGINPDNVATPIAASLGDITTIGLLAGIGSGLHTVIHHIVWLGPIVSFLFLALVPIWIFLASRHAYTAQALKTTFIPVLGAMFISTGAGFILNTAVKTYSDIAVFQPIINGVGGNLVAIQASRIATSLHQVCIMGTLPSSHPSICINPFSVYFGKDSHSRSIRVLMLMVVPGHVIFIYTTSYVSTGRDVLSLAFVAVYLFSAMLQVSILLYVATIITYLVWKLKYDPDNFTIPSLTALGDLLGIGLLFITFIFLQFLESPVEFINMS</sequence>
<feature type="transmembrane region" description="Helical" evidence="9">
    <location>
        <begin position="421"/>
        <end position="440"/>
    </location>
</feature>
<name>T1IJK9_STRMM</name>
<evidence type="ECO:0000256" key="2">
    <source>
        <dbReference type="ARBA" id="ARBA00009749"/>
    </source>
</evidence>
<feature type="domain" description="SLC41A/MgtE integral membrane" evidence="10">
    <location>
        <begin position="363"/>
        <end position="506"/>
    </location>
</feature>
<keyword evidence="12" id="KW-1185">Reference proteome</keyword>
<keyword evidence="8 9" id="KW-0472">Membrane</keyword>
<proteinExistence type="inferred from homology"/>
<evidence type="ECO:0000259" key="10">
    <source>
        <dbReference type="Pfam" id="PF01769"/>
    </source>
</evidence>
<dbReference type="InterPro" id="IPR045349">
    <property type="entry name" value="SLC41A1-3"/>
</dbReference>
<dbReference type="Pfam" id="PF01769">
    <property type="entry name" value="MgtE"/>
    <property type="match status" value="2"/>
</dbReference>
<feature type="transmembrane region" description="Helical" evidence="9">
    <location>
        <begin position="226"/>
        <end position="253"/>
    </location>
</feature>
<comment type="similarity">
    <text evidence="2">Belongs to the SLC41A transporter family.</text>
</comment>
<feature type="transmembrane region" description="Helical" evidence="9">
    <location>
        <begin position="331"/>
        <end position="349"/>
    </location>
</feature>
<dbReference type="OMA" id="CEFSAND"/>
<feature type="transmembrane region" description="Helical" evidence="9">
    <location>
        <begin position="446"/>
        <end position="477"/>
    </location>
</feature>
<dbReference type="PANTHER" id="PTHR16228:SF7">
    <property type="entry name" value="SLC41A_MGTE INTEGRAL MEMBRANE DOMAIN-CONTAINING PROTEIN"/>
    <property type="match status" value="1"/>
</dbReference>
<reference evidence="12" key="1">
    <citation type="submission" date="2011-05" db="EMBL/GenBank/DDBJ databases">
        <authorList>
            <person name="Richards S.R."/>
            <person name="Qu J."/>
            <person name="Jiang H."/>
            <person name="Jhangiani S.N."/>
            <person name="Agravi P."/>
            <person name="Goodspeed R."/>
            <person name="Gross S."/>
            <person name="Mandapat C."/>
            <person name="Jackson L."/>
            <person name="Mathew T."/>
            <person name="Pu L."/>
            <person name="Thornton R."/>
            <person name="Saada N."/>
            <person name="Wilczek-Boney K.B."/>
            <person name="Lee S."/>
            <person name="Kovar C."/>
            <person name="Wu Y."/>
            <person name="Scherer S.E."/>
            <person name="Worley K.C."/>
            <person name="Muzny D.M."/>
            <person name="Gibbs R."/>
        </authorList>
    </citation>
    <scope>NUCLEOTIDE SEQUENCE</scope>
    <source>
        <strain evidence="12">Brora</strain>
    </source>
</reference>
<evidence type="ECO:0000256" key="7">
    <source>
        <dbReference type="ARBA" id="ARBA00023065"/>
    </source>
</evidence>
<dbReference type="AlphaFoldDB" id="T1IJK9"/>
<dbReference type="GO" id="GO:0008324">
    <property type="term" value="F:monoatomic cation transmembrane transporter activity"/>
    <property type="evidence" value="ECO:0007669"/>
    <property type="project" value="InterPro"/>
</dbReference>
<keyword evidence="3" id="KW-0813">Transport</keyword>
<dbReference type="SUPFAM" id="SSF161093">
    <property type="entry name" value="MgtE membrane domain-like"/>
    <property type="match status" value="2"/>
</dbReference>
<feature type="transmembrane region" description="Helical" evidence="9">
    <location>
        <begin position="193"/>
        <end position="214"/>
    </location>
</feature>
<dbReference type="PANTHER" id="PTHR16228">
    <property type="entry name" value="DIVALENT CATION TRANSPORTER SOLUTE CARRIER FAMILY 41"/>
    <property type="match status" value="1"/>
</dbReference>
<keyword evidence="7" id="KW-0406">Ion transport</keyword>
<reference evidence="11" key="2">
    <citation type="submission" date="2015-02" db="UniProtKB">
        <authorList>
            <consortium name="EnsemblMetazoa"/>
        </authorList>
    </citation>
    <scope>IDENTIFICATION</scope>
</reference>
<dbReference type="InterPro" id="IPR036739">
    <property type="entry name" value="SLC41_membr_dom_sf"/>
</dbReference>
<dbReference type="GO" id="GO:0005886">
    <property type="term" value="C:plasma membrane"/>
    <property type="evidence" value="ECO:0007669"/>
    <property type="project" value="TreeGrafter"/>
</dbReference>
<feature type="transmembrane region" description="Helical" evidence="9">
    <location>
        <begin position="489"/>
        <end position="514"/>
    </location>
</feature>
<evidence type="ECO:0000256" key="6">
    <source>
        <dbReference type="ARBA" id="ARBA00022989"/>
    </source>
</evidence>
<feature type="domain" description="SLC41A/MgtE integral membrane" evidence="10">
    <location>
        <begin position="149"/>
        <end position="285"/>
    </location>
</feature>
<feature type="transmembrane region" description="Helical" evidence="9">
    <location>
        <begin position="297"/>
        <end position="319"/>
    </location>
</feature>
<evidence type="ECO:0000256" key="8">
    <source>
        <dbReference type="ARBA" id="ARBA00023136"/>
    </source>
</evidence>
<keyword evidence="6 9" id="KW-1133">Transmembrane helix</keyword>
<evidence type="ECO:0000256" key="3">
    <source>
        <dbReference type="ARBA" id="ARBA00022448"/>
    </source>
</evidence>
<dbReference type="EnsemblMetazoa" id="SMAR001079-RA">
    <property type="protein sequence ID" value="SMAR001079-PA"/>
    <property type="gene ID" value="SMAR001079"/>
</dbReference>
<keyword evidence="5" id="KW-0460">Magnesium</keyword>
<dbReference type="EMBL" id="JH430313">
    <property type="status" value="NOT_ANNOTATED_CDS"/>
    <property type="molecule type" value="Genomic_DNA"/>
</dbReference>
<feature type="transmembrane region" description="Helical" evidence="9">
    <location>
        <begin position="265"/>
        <end position="285"/>
    </location>
</feature>
<dbReference type="PhylomeDB" id="T1IJK9"/>
<accession>T1IJK9</accession>
<feature type="transmembrane region" description="Helical" evidence="9">
    <location>
        <begin position="107"/>
        <end position="130"/>
    </location>
</feature>
<dbReference type="FunFam" id="1.10.357.20:FF:000001">
    <property type="entry name" value="Solute carrier family 41 member 2"/>
    <property type="match status" value="1"/>
</dbReference>
<organism evidence="11 12">
    <name type="scientific">Strigamia maritima</name>
    <name type="common">European centipede</name>
    <name type="synonym">Geophilus maritimus</name>
    <dbReference type="NCBI Taxonomy" id="126957"/>
    <lineage>
        <taxon>Eukaryota</taxon>
        <taxon>Metazoa</taxon>
        <taxon>Ecdysozoa</taxon>
        <taxon>Arthropoda</taxon>
        <taxon>Myriapoda</taxon>
        <taxon>Chilopoda</taxon>
        <taxon>Pleurostigmophora</taxon>
        <taxon>Geophilomorpha</taxon>
        <taxon>Linotaeniidae</taxon>
        <taxon>Strigamia</taxon>
    </lineage>
</organism>
<evidence type="ECO:0000313" key="12">
    <source>
        <dbReference type="Proteomes" id="UP000014500"/>
    </source>
</evidence>
<evidence type="ECO:0000256" key="4">
    <source>
        <dbReference type="ARBA" id="ARBA00022692"/>
    </source>
</evidence>
<dbReference type="InterPro" id="IPR006667">
    <property type="entry name" value="SLC41_membr_dom"/>
</dbReference>
<evidence type="ECO:0000256" key="1">
    <source>
        <dbReference type="ARBA" id="ARBA00004141"/>
    </source>
</evidence>
<evidence type="ECO:0000256" key="5">
    <source>
        <dbReference type="ARBA" id="ARBA00022842"/>
    </source>
</evidence>
<evidence type="ECO:0000313" key="11">
    <source>
        <dbReference type="EnsemblMetazoa" id="SMAR001079-PA"/>
    </source>
</evidence>
<comment type="subcellular location">
    <subcellularLocation>
        <location evidence="1">Membrane</location>
        <topology evidence="1">Multi-pass membrane protein</topology>
    </subcellularLocation>
</comment>
<evidence type="ECO:0000256" key="9">
    <source>
        <dbReference type="SAM" id="Phobius"/>
    </source>
</evidence>
<dbReference type="HOGENOM" id="CLU_018207_2_0_1"/>
<keyword evidence="4 9" id="KW-0812">Transmembrane</keyword>
<dbReference type="Proteomes" id="UP000014500">
    <property type="component" value="Unassembled WGS sequence"/>
</dbReference>